<keyword evidence="2" id="KW-1185">Reference proteome</keyword>
<reference evidence="1" key="1">
    <citation type="submission" date="2019-02" db="EMBL/GenBank/DDBJ databases">
        <authorList>
            <person name="Li S.-H."/>
        </authorList>
    </citation>
    <scope>NUCLEOTIDE SEQUENCE</scope>
    <source>
        <strain evidence="1">IMCC11814</strain>
    </source>
</reference>
<organism evidence="1 2">
    <name type="scientific">Candidatus Marimicrobium litorale</name>
    <dbReference type="NCBI Taxonomy" id="2518991"/>
    <lineage>
        <taxon>Bacteria</taxon>
        <taxon>Pseudomonadati</taxon>
        <taxon>Pseudomonadota</taxon>
        <taxon>Gammaproteobacteria</taxon>
        <taxon>Cellvibrionales</taxon>
        <taxon>Halieaceae</taxon>
        <taxon>Marimicrobium</taxon>
    </lineage>
</organism>
<dbReference type="Gene3D" id="3.10.450.50">
    <property type="match status" value="1"/>
</dbReference>
<accession>A0ABT3T364</accession>
<dbReference type="RefSeq" id="WP_279248446.1">
    <property type="nucleotide sequence ID" value="NZ_SHNO01000001.1"/>
</dbReference>
<dbReference type="Proteomes" id="UP001143304">
    <property type="component" value="Unassembled WGS sequence"/>
</dbReference>
<proteinExistence type="predicted"/>
<sequence length="289" mass="31844">MSSGASPMFTTGECIAFAERSPRAVANKDRRGWIDLFAQNSVVEDPVGSAPHISGVPQDRGGARTASRLGAFYDTFIAPNEIQFHVDRDNVSGLQIMRDLTIQIDMSTQVTVYVPVHLLYELCIQEGELKIARLAAHWELLPMLKQQMASGWPFLRVGLASALRLLRHLGWGGMLGFARALFGVGEAGKQQAIRFAEYFNAHKQAELTALFELHALPSVDAPGFGGRRPLQDMLKEDGVVVLSKVLAAGDVVSATVHYQQGERDYRGVALFKLQRRSLQIDGVSFYWSA</sequence>
<name>A0ABT3T364_9GAMM</name>
<protein>
    <recommendedName>
        <fullName evidence="3">SnoaL-like domain-containing protein</fullName>
    </recommendedName>
</protein>
<evidence type="ECO:0008006" key="3">
    <source>
        <dbReference type="Google" id="ProtNLM"/>
    </source>
</evidence>
<dbReference type="EMBL" id="SHNO01000001">
    <property type="protein sequence ID" value="MCX2976705.1"/>
    <property type="molecule type" value="Genomic_DNA"/>
</dbReference>
<dbReference type="SUPFAM" id="SSF54427">
    <property type="entry name" value="NTF2-like"/>
    <property type="match status" value="1"/>
</dbReference>
<evidence type="ECO:0000313" key="2">
    <source>
        <dbReference type="Proteomes" id="UP001143304"/>
    </source>
</evidence>
<dbReference type="InterPro" id="IPR032710">
    <property type="entry name" value="NTF2-like_dom_sf"/>
</dbReference>
<evidence type="ECO:0000313" key="1">
    <source>
        <dbReference type="EMBL" id="MCX2976705.1"/>
    </source>
</evidence>
<gene>
    <name evidence="1" type="ORF">EYC82_05000</name>
</gene>
<comment type="caution">
    <text evidence="1">The sequence shown here is derived from an EMBL/GenBank/DDBJ whole genome shotgun (WGS) entry which is preliminary data.</text>
</comment>